<sequence length="171" mass="20079">MIYLSACPEPGMGNWYFETDQKGIAYRQIIIQEDGSWITSHRKHEQFHYMLAEHPLDLDDTYYEKIPKAKFEELWSRFLQSTMDDWNQIKRSLPIGTKVEGEIEAFFPQGTLVNLVEEQATGLADTTSLRKATPPEWMYPGHKMVAIVNGYDEMNQWVVLDQARIFEDKRR</sequence>
<gene>
    <name evidence="1" type="ORF">O0535_04145</name>
</gene>
<organism evidence="1 2">
    <name type="scientific">Brevibacillus halotolerans</name>
    <dbReference type="NCBI Taxonomy" id="1507437"/>
    <lineage>
        <taxon>Bacteria</taxon>
        <taxon>Bacillati</taxon>
        <taxon>Bacillota</taxon>
        <taxon>Bacilli</taxon>
        <taxon>Bacillales</taxon>
        <taxon>Paenibacillaceae</taxon>
        <taxon>Brevibacillus</taxon>
    </lineage>
</organism>
<name>A0ABT4HT64_9BACL</name>
<comment type="caution">
    <text evidence="1">The sequence shown here is derived from an EMBL/GenBank/DDBJ whole genome shotgun (WGS) entry which is preliminary data.</text>
</comment>
<reference evidence="1" key="1">
    <citation type="submission" date="2022-09" db="EMBL/GenBank/DDBJ databases">
        <title>Genome analysis and characterization of larvicidal activity of Brevibacillus strains.</title>
        <authorList>
            <person name="Patrusheva E.V."/>
            <person name="Izotova A.O."/>
            <person name="Toshchakov S.V."/>
            <person name="Sineoky S.P."/>
        </authorList>
    </citation>
    <scope>NUCLEOTIDE SEQUENCE</scope>
    <source>
        <strain evidence="1">VKPM_B-13244</strain>
    </source>
</reference>
<accession>A0ABT4HT64</accession>
<keyword evidence="2" id="KW-1185">Reference proteome</keyword>
<dbReference type="EMBL" id="JAPTNG010000002">
    <property type="protein sequence ID" value="MCZ0829988.1"/>
    <property type="molecule type" value="Genomic_DNA"/>
</dbReference>
<evidence type="ECO:0000313" key="2">
    <source>
        <dbReference type="Proteomes" id="UP001067708"/>
    </source>
</evidence>
<proteinExistence type="predicted"/>
<dbReference type="RefSeq" id="WP_258416593.1">
    <property type="nucleotide sequence ID" value="NZ_JAPTNG010000002.1"/>
</dbReference>
<evidence type="ECO:0008006" key="3">
    <source>
        <dbReference type="Google" id="ProtNLM"/>
    </source>
</evidence>
<dbReference type="Proteomes" id="UP001067708">
    <property type="component" value="Unassembled WGS sequence"/>
</dbReference>
<protein>
    <recommendedName>
        <fullName evidence="3">S1 motif domain-containing protein</fullName>
    </recommendedName>
</protein>
<evidence type="ECO:0000313" key="1">
    <source>
        <dbReference type="EMBL" id="MCZ0829988.1"/>
    </source>
</evidence>